<accession>A0AA36G399</accession>
<protein>
    <recommendedName>
        <fullName evidence="3">Saposin B-type domain-containing protein</fullName>
    </recommendedName>
</protein>
<proteinExistence type="predicted"/>
<keyword evidence="5" id="KW-1185">Reference proteome</keyword>
<evidence type="ECO:0000313" key="4">
    <source>
        <dbReference type="EMBL" id="CAJ0574333.1"/>
    </source>
</evidence>
<keyword evidence="1" id="KW-1015">Disulfide bond</keyword>
<dbReference type="SMART" id="SM00741">
    <property type="entry name" value="SapB"/>
    <property type="match status" value="1"/>
</dbReference>
<dbReference type="InterPro" id="IPR008138">
    <property type="entry name" value="SapB_2"/>
</dbReference>
<dbReference type="InterPro" id="IPR008139">
    <property type="entry name" value="SaposinB_dom"/>
</dbReference>
<feature type="signal peptide" evidence="2">
    <location>
        <begin position="1"/>
        <end position="18"/>
    </location>
</feature>
<organism evidence="4 5">
    <name type="scientific">Mesorhabditis spiculigera</name>
    <dbReference type="NCBI Taxonomy" id="96644"/>
    <lineage>
        <taxon>Eukaryota</taxon>
        <taxon>Metazoa</taxon>
        <taxon>Ecdysozoa</taxon>
        <taxon>Nematoda</taxon>
        <taxon>Chromadorea</taxon>
        <taxon>Rhabditida</taxon>
        <taxon>Rhabditina</taxon>
        <taxon>Rhabditomorpha</taxon>
        <taxon>Rhabditoidea</taxon>
        <taxon>Rhabditidae</taxon>
        <taxon>Mesorhabditinae</taxon>
        <taxon>Mesorhabditis</taxon>
    </lineage>
</organism>
<evidence type="ECO:0000256" key="2">
    <source>
        <dbReference type="SAM" id="SignalP"/>
    </source>
</evidence>
<comment type="caution">
    <text evidence="4">The sequence shown here is derived from an EMBL/GenBank/DDBJ whole genome shotgun (WGS) entry which is preliminary data.</text>
</comment>
<dbReference type="PROSITE" id="PS50015">
    <property type="entry name" value="SAP_B"/>
    <property type="match status" value="1"/>
</dbReference>
<dbReference type="Pfam" id="PF03489">
    <property type="entry name" value="SapB_2"/>
    <property type="match status" value="1"/>
</dbReference>
<name>A0AA36G399_9BILA</name>
<keyword evidence="2" id="KW-0732">Signal</keyword>
<dbReference type="Gene3D" id="1.10.225.10">
    <property type="entry name" value="Saposin-like"/>
    <property type="match status" value="1"/>
</dbReference>
<evidence type="ECO:0000259" key="3">
    <source>
        <dbReference type="PROSITE" id="PS50015"/>
    </source>
</evidence>
<feature type="non-terminal residue" evidence="4">
    <location>
        <position position="100"/>
    </location>
</feature>
<dbReference type="SUPFAM" id="SSF47862">
    <property type="entry name" value="Saposin"/>
    <property type="match status" value="1"/>
</dbReference>
<evidence type="ECO:0000313" key="5">
    <source>
        <dbReference type="Proteomes" id="UP001177023"/>
    </source>
</evidence>
<gene>
    <name evidence="4" type="ORF">MSPICULIGERA_LOCUS12669</name>
</gene>
<dbReference type="Proteomes" id="UP001177023">
    <property type="component" value="Unassembled WGS sequence"/>
</dbReference>
<feature type="chain" id="PRO_5041348984" description="Saposin B-type domain-containing protein" evidence="2">
    <location>
        <begin position="19"/>
        <end position="100"/>
    </location>
</feature>
<dbReference type="EMBL" id="CATQJA010002629">
    <property type="protein sequence ID" value="CAJ0574333.1"/>
    <property type="molecule type" value="Genomic_DNA"/>
</dbReference>
<feature type="domain" description="Saposin B-type" evidence="3">
    <location>
        <begin position="19"/>
        <end position="100"/>
    </location>
</feature>
<sequence>MSKLFVVALFAVLAVALSQEDICGKCQTMCQNARTNYNNDFTNVQQADLQKFMEGQCTTQFSGFESSICKNVVDKNSGQMLKAFQAGENNKQICVEGKLC</sequence>
<dbReference type="AlphaFoldDB" id="A0AA36G399"/>
<reference evidence="4" key="1">
    <citation type="submission" date="2023-06" db="EMBL/GenBank/DDBJ databases">
        <authorList>
            <person name="Delattre M."/>
        </authorList>
    </citation>
    <scope>NUCLEOTIDE SEQUENCE</scope>
    <source>
        <strain evidence="4">AF72</strain>
    </source>
</reference>
<dbReference type="InterPro" id="IPR011001">
    <property type="entry name" value="Saposin-like"/>
</dbReference>
<evidence type="ECO:0000256" key="1">
    <source>
        <dbReference type="ARBA" id="ARBA00023157"/>
    </source>
</evidence>